<accession>A0A9P8MCC2</accession>
<dbReference type="PANTHER" id="PTHR31527:SF0">
    <property type="entry name" value="RE64534P"/>
    <property type="match status" value="1"/>
</dbReference>
<keyword evidence="3" id="KW-1185">Reference proteome</keyword>
<name>A0A9P8MCC2_9HYPO</name>
<comment type="caution">
    <text evidence="2">The sequence shown here is derived from an EMBL/GenBank/DDBJ whole genome shotgun (WGS) entry which is preliminary data.</text>
</comment>
<evidence type="ECO:0000259" key="1">
    <source>
        <dbReference type="Pfam" id="PF09347"/>
    </source>
</evidence>
<dbReference type="AlphaFoldDB" id="A0A9P8MCC2"/>
<dbReference type="Proteomes" id="UP000764110">
    <property type="component" value="Unassembled WGS sequence"/>
</dbReference>
<dbReference type="InterPro" id="IPR018959">
    <property type="entry name" value="DUF1989"/>
</dbReference>
<organism evidence="2 3">
    <name type="scientific">Metarhizium humberi</name>
    <dbReference type="NCBI Taxonomy" id="2596975"/>
    <lineage>
        <taxon>Eukaryota</taxon>
        <taxon>Fungi</taxon>
        <taxon>Dikarya</taxon>
        <taxon>Ascomycota</taxon>
        <taxon>Pezizomycotina</taxon>
        <taxon>Sordariomycetes</taxon>
        <taxon>Hypocreomycetidae</taxon>
        <taxon>Hypocreales</taxon>
        <taxon>Clavicipitaceae</taxon>
        <taxon>Metarhizium</taxon>
    </lineage>
</organism>
<evidence type="ECO:0000313" key="3">
    <source>
        <dbReference type="Proteomes" id="UP000764110"/>
    </source>
</evidence>
<gene>
    <name evidence="2" type="ORF">MHUMG1_04482</name>
</gene>
<dbReference type="Pfam" id="PF09347">
    <property type="entry name" value="DUF1989"/>
    <property type="match status" value="1"/>
</dbReference>
<feature type="domain" description="DUF1989" evidence="1">
    <location>
        <begin position="3"/>
        <end position="179"/>
    </location>
</feature>
<dbReference type="PANTHER" id="PTHR31527">
    <property type="entry name" value="RE64534P"/>
    <property type="match status" value="1"/>
</dbReference>
<protein>
    <recommendedName>
        <fullName evidence="1">DUF1989 domain-containing protein</fullName>
    </recommendedName>
</protein>
<sequence length="238" mass="26222">MPTIPARSFAFARLHTGQAIKVINTNGSQVIDTWAFCIPAPGMFPAYMSMVHTRSTLPELMPSNRETFLDNRRRPMLTMLHDTSPGVHDVFFAACSPERYAQLGSAPEHDSCANNLYSAVKAYGEAAFDKVVEFLECGWVPDPLNLFMNVVVKGNKLHNLRPQSKAGDYVVLQAEQDCVIFMSACPMDITDCNGGKPSSAEYHVLDIPPDDDDTSFSLSKGGRWHSLWAHGILASGVR</sequence>
<reference evidence="2 3" key="1">
    <citation type="submission" date="2020-07" db="EMBL/GenBank/DDBJ databases">
        <title>Metarhizium humberi genome.</title>
        <authorList>
            <person name="Lysoe E."/>
        </authorList>
    </citation>
    <scope>NUCLEOTIDE SEQUENCE [LARGE SCALE GENOMIC DNA]</scope>
    <source>
        <strain evidence="2 3">ESALQ1638</strain>
    </source>
</reference>
<evidence type="ECO:0000313" key="2">
    <source>
        <dbReference type="EMBL" id="KAH0598110.1"/>
    </source>
</evidence>
<dbReference type="EMBL" id="JACEFI010000006">
    <property type="protein sequence ID" value="KAH0598110.1"/>
    <property type="molecule type" value="Genomic_DNA"/>
</dbReference>
<proteinExistence type="predicted"/>